<evidence type="ECO:0000313" key="3">
    <source>
        <dbReference type="EMBL" id="CEK93517.1"/>
    </source>
</evidence>
<dbReference type="Pfam" id="PF23761">
    <property type="entry name" value="Beta-prop_DCAF4"/>
    <property type="match status" value="1"/>
</dbReference>
<name>A0A0B7BKV2_9EUPU</name>
<dbReference type="Gene3D" id="2.130.10.10">
    <property type="entry name" value="YVTN repeat-like/Quinoprotein amine dehydrogenase"/>
    <property type="match status" value="1"/>
</dbReference>
<evidence type="ECO:0000256" key="2">
    <source>
        <dbReference type="ARBA" id="ARBA00022737"/>
    </source>
</evidence>
<organism evidence="3">
    <name type="scientific">Arion vulgaris</name>
    <dbReference type="NCBI Taxonomy" id="1028688"/>
    <lineage>
        <taxon>Eukaryota</taxon>
        <taxon>Metazoa</taxon>
        <taxon>Spiralia</taxon>
        <taxon>Lophotrochozoa</taxon>
        <taxon>Mollusca</taxon>
        <taxon>Gastropoda</taxon>
        <taxon>Heterobranchia</taxon>
        <taxon>Euthyneura</taxon>
        <taxon>Panpulmonata</taxon>
        <taxon>Eupulmonata</taxon>
        <taxon>Stylommatophora</taxon>
        <taxon>Helicina</taxon>
        <taxon>Arionoidea</taxon>
        <taxon>Arionidae</taxon>
        <taxon>Arion</taxon>
    </lineage>
</organism>
<reference evidence="3" key="1">
    <citation type="submission" date="2014-12" db="EMBL/GenBank/DDBJ databases">
        <title>Insight into the proteome of Arion vulgaris.</title>
        <authorList>
            <person name="Aradska J."/>
            <person name="Bulat T."/>
            <person name="Smidak R."/>
            <person name="Sarate P."/>
            <person name="Gangsoo J."/>
            <person name="Sialana F."/>
            <person name="Bilban M."/>
            <person name="Lubec G."/>
        </authorList>
    </citation>
    <scope>NUCLEOTIDE SEQUENCE</scope>
    <source>
        <tissue evidence="3">Skin</tissue>
    </source>
</reference>
<dbReference type="GO" id="GO:0080008">
    <property type="term" value="C:Cul4-RING E3 ubiquitin ligase complex"/>
    <property type="evidence" value="ECO:0007669"/>
    <property type="project" value="TreeGrafter"/>
</dbReference>
<dbReference type="InterPro" id="IPR015943">
    <property type="entry name" value="WD40/YVTN_repeat-like_dom_sf"/>
</dbReference>
<dbReference type="InterPro" id="IPR052254">
    <property type="entry name" value="CUL4-DDB1_E3_ligase_receptor"/>
</dbReference>
<keyword evidence="2" id="KW-0677">Repeat</keyword>
<evidence type="ECO:0000256" key="1">
    <source>
        <dbReference type="ARBA" id="ARBA00022574"/>
    </source>
</evidence>
<accession>A0A0B7BKV2</accession>
<dbReference type="SUPFAM" id="SSF50978">
    <property type="entry name" value="WD40 repeat-like"/>
    <property type="match status" value="1"/>
</dbReference>
<gene>
    <name evidence="3" type="primary">ORF195736</name>
</gene>
<protein>
    <submittedName>
        <fullName evidence="3">Uncharacterized protein</fullName>
    </submittedName>
</protein>
<dbReference type="PANTHER" id="PTHR44472">
    <property type="entry name" value="DDB1- AND CUL4-ASSOCIATED FACTOR 4-RELATED"/>
    <property type="match status" value="1"/>
</dbReference>
<keyword evidence="1" id="KW-0853">WD repeat</keyword>
<dbReference type="PANTHER" id="PTHR44472:SF1">
    <property type="entry name" value="DDB1 AND CUL4 ASSOCIATED FACTOR 4"/>
    <property type="match status" value="1"/>
</dbReference>
<proteinExistence type="predicted"/>
<dbReference type="EMBL" id="HACG01046652">
    <property type="protein sequence ID" value="CEK93517.1"/>
    <property type="molecule type" value="Transcribed_RNA"/>
</dbReference>
<dbReference type="InterPro" id="IPR036322">
    <property type="entry name" value="WD40_repeat_dom_sf"/>
</dbReference>
<sequence>MGRCTMMMTQTPGVGCLRFQKNENYLMASDFSGTICTWDQRMRKKVMEYKGLMNSHWQLPFHLDETESMLTSTGSNSYTQIWDVRNGEIQRTIPPLYPVSCDNFPVSFYSTRWGNKDGNTALLVAMRNRFRFYTYKEVLQ</sequence>
<dbReference type="AlphaFoldDB" id="A0A0B7BKV2"/>